<dbReference type="GO" id="GO:0016787">
    <property type="term" value="F:hydrolase activity"/>
    <property type="evidence" value="ECO:0007669"/>
    <property type="project" value="UniProtKB-KW"/>
</dbReference>
<evidence type="ECO:0000256" key="3">
    <source>
        <dbReference type="ARBA" id="ARBA00018484"/>
    </source>
</evidence>
<keyword evidence="5" id="KW-0145">Chemotaxis</keyword>
<sequence>MPDHLLESGDSPELEALFNSILSQQSVVLESGDSPALEALFNSIQSQQSVVNAAAPTPAAAQPVVLTPGSDMYHQVGQLARKLHDTLSELGYDKSLEEVAEAIPNTRDRLAYIAELTEKAAERTLNAADIAKPLQDELESQAKGLSARWEQLYANQLSSEQFAALAGETRQYLHKVPAHTQATNTQLMEIILAQDFQDLTGQVIKKIMDVVKVLEGELLTLLIQHLPSDKKAGLDPNLLNGPVVNAQGKNDVVTDQAQVDELLESLGF</sequence>
<protein>
    <recommendedName>
        <fullName evidence="3">Protein phosphatase CheZ</fullName>
    </recommendedName>
    <alternativeName>
        <fullName evidence="9">Chemotaxis protein CheZ</fullName>
    </alternativeName>
</protein>
<accession>A0ABT7XNY6</accession>
<evidence type="ECO:0000256" key="1">
    <source>
        <dbReference type="ARBA" id="ARBA00004496"/>
    </source>
</evidence>
<dbReference type="RefSeq" id="WP_289830130.1">
    <property type="nucleotide sequence ID" value="NZ_JAUEDK010000018.1"/>
</dbReference>
<comment type="similarity">
    <text evidence="2">Belongs to the CheZ family.</text>
</comment>
<evidence type="ECO:0000256" key="5">
    <source>
        <dbReference type="ARBA" id="ARBA00022500"/>
    </source>
</evidence>
<dbReference type="InterPro" id="IPR007439">
    <property type="entry name" value="Chemotax_Pase_CheZ"/>
</dbReference>
<dbReference type="PANTHER" id="PTHR43693:SF1">
    <property type="entry name" value="PROTEIN PHOSPHATASE CHEZ"/>
    <property type="match status" value="1"/>
</dbReference>
<comment type="caution">
    <text evidence="10">The sequence shown here is derived from an EMBL/GenBank/DDBJ whole genome shotgun (WGS) entry which is preliminary data.</text>
</comment>
<keyword evidence="8" id="KW-0904">Protein phosphatase</keyword>
<comment type="subcellular location">
    <subcellularLocation>
        <location evidence="1">Cytoplasm</location>
    </subcellularLocation>
</comment>
<keyword evidence="6" id="KW-0283">Flagellar rotation</keyword>
<reference evidence="10" key="1">
    <citation type="submission" date="2023-06" db="EMBL/GenBank/DDBJ databases">
        <authorList>
            <person name="Zhang S."/>
        </authorList>
    </citation>
    <scope>NUCLEOTIDE SEQUENCE</scope>
    <source>
        <strain evidence="10">SG2303</strain>
    </source>
</reference>
<evidence type="ECO:0000256" key="9">
    <source>
        <dbReference type="ARBA" id="ARBA00029599"/>
    </source>
</evidence>
<evidence type="ECO:0000313" key="11">
    <source>
        <dbReference type="Proteomes" id="UP001168540"/>
    </source>
</evidence>
<keyword evidence="7 10" id="KW-0378">Hydrolase</keyword>
<evidence type="ECO:0000256" key="6">
    <source>
        <dbReference type="ARBA" id="ARBA00022779"/>
    </source>
</evidence>
<dbReference type="EMBL" id="JAUEDK010000018">
    <property type="protein sequence ID" value="MDN0075509.1"/>
    <property type="molecule type" value="Genomic_DNA"/>
</dbReference>
<proteinExistence type="inferred from homology"/>
<dbReference type="Gene3D" id="1.10.287.500">
    <property type="entry name" value="Helix hairpin bin"/>
    <property type="match status" value="1"/>
</dbReference>
<keyword evidence="11" id="KW-1185">Reference proteome</keyword>
<evidence type="ECO:0000256" key="7">
    <source>
        <dbReference type="ARBA" id="ARBA00022801"/>
    </source>
</evidence>
<keyword evidence="4" id="KW-0963">Cytoplasm</keyword>
<evidence type="ECO:0000256" key="2">
    <source>
        <dbReference type="ARBA" id="ARBA00005908"/>
    </source>
</evidence>
<dbReference type="NCBIfam" id="NF008368">
    <property type="entry name" value="PRK11166.1"/>
    <property type="match status" value="1"/>
</dbReference>
<dbReference type="SUPFAM" id="SSF75708">
    <property type="entry name" value="Chemotaxis phosphatase CheZ"/>
    <property type="match status" value="1"/>
</dbReference>
<name>A0ABT7XNY6_9NEIS</name>
<evidence type="ECO:0000256" key="8">
    <source>
        <dbReference type="ARBA" id="ARBA00022912"/>
    </source>
</evidence>
<evidence type="ECO:0000256" key="4">
    <source>
        <dbReference type="ARBA" id="ARBA00022490"/>
    </source>
</evidence>
<dbReference type="PANTHER" id="PTHR43693">
    <property type="entry name" value="PROTEIN PHOSPHATASE CHEZ"/>
    <property type="match status" value="1"/>
</dbReference>
<dbReference type="Proteomes" id="UP001168540">
    <property type="component" value="Unassembled WGS sequence"/>
</dbReference>
<evidence type="ECO:0000313" key="10">
    <source>
        <dbReference type="EMBL" id="MDN0075509.1"/>
    </source>
</evidence>
<organism evidence="10 11">
    <name type="scientific">Crenobacter oryzisoli</name>
    <dbReference type="NCBI Taxonomy" id="3056844"/>
    <lineage>
        <taxon>Bacteria</taxon>
        <taxon>Pseudomonadati</taxon>
        <taxon>Pseudomonadota</taxon>
        <taxon>Betaproteobacteria</taxon>
        <taxon>Neisseriales</taxon>
        <taxon>Neisseriaceae</taxon>
        <taxon>Crenobacter</taxon>
    </lineage>
</organism>
<dbReference type="Pfam" id="PF04344">
    <property type="entry name" value="CheZ"/>
    <property type="match status" value="1"/>
</dbReference>
<dbReference type="InterPro" id="IPR050992">
    <property type="entry name" value="CheZ_family_phosphatases"/>
</dbReference>
<gene>
    <name evidence="10" type="primary">cheZ</name>
    <name evidence="10" type="ORF">QU481_11460</name>
</gene>